<feature type="modified residue" description="4-aspartylphosphate" evidence="4">
    <location>
        <position position="53"/>
    </location>
</feature>
<reference evidence="8" key="1">
    <citation type="journal article" date="2021" name="PeerJ">
        <title>Extensive microbial diversity within the chicken gut microbiome revealed by metagenomics and culture.</title>
        <authorList>
            <person name="Gilroy R."/>
            <person name="Ravi A."/>
            <person name="Getino M."/>
            <person name="Pursley I."/>
            <person name="Horton D.L."/>
            <person name="Alikhan N.F."/>
            <person name="Baker D."/>
            <person name="Gharbi K."/>
            <person name="Hall N."/>
            <person name="Watson M."/>
            <person name="Adriaenssens E.M."/>
            <person name="Foster-Nyarko E."/>
            <person name="Jarju S."/>
            <person name="Secka A."/>
            <person name="Antonio M."/>
            <person name="Oren A."/>
            <person name="Chaudhuri R.R."/>
            <person name="La Ragione R."/>
            <person name="Hildebrand F."/>
            <person name="Pallen M.J."/>
        </authorList>
    </citation>
    <scope>NUCLEOTIDE SEQUENCE</scope>
    <source>
        <strain evidence="8">ChiGjej1B1-14440</strain>
    </source>
</reference>
<name>A0A9D1XNN1_9FIRM</name>
<keyword evidence="3" id="KW-0804">Transcription</keyword>
<keyword evidence="2 5" id="KW-0238">DNA-binding</keyword>
<evidence type="ECO:0000256" key="2">
    <source>
        <dbReference type="ARBA" id="ARBA00023125"/>
    </source>
</evidence>
<dbReference type="SMART" id="SM00862">
    <property type="entry name" value="Trans_reg_C"/>
    <property type="match status" value="1"/>
</dbReference>
<dbReference type="InterPro" id="IPR039420">
    <property type="entry name" value="WalR-like"/>
</dbReference>
<dbReference type="Gene3D" id="1.10.10.10">
    <property type="entry name" value="Winged helix-like DNA-binding domain superfamily/Winged helix DNA-binding domain"/>
    <property type="match status" value="1"/>
</dbReference>
<dbReference type="CDD" id="cd00383">
    <property type="entry name" value="trans_reg_C"/>
    <property type="match status" value="1"/>
</dbReference>
<evidence type="ECO:0000256" key="3">
    <source>
        <dbReference type="ARBA" id="ARBA00023163"/>
    </source>
</evidence>
<accession>A0A9D1XNN1</accession>
<proteinExistence type="predicted"/>
<protein>
    <submittedName>
        <fullName evidence="8">Response regulator transcription factor</fullName>
    </submittedName>
</protein>
<gene>
    <name evidence="8" type="ORF">H9980_11580</name>
</gene>
<feature type="domain" description="Response regulatory" evidence="6">
    <location>
        <begin position="4"/>
        <end position="117"/>
    </location>
</feature>
<evidence type="ECO:0000259" key="6">
    <source>
        <dbReference type="PROSITE" id="PS50110"/>
    </source>
</evidence>
<dbReference type="GO" id="GO:0006355">
    <property type="term" value="P:regulation of DNA-templated transcription"/>
    <property type="evidence" value="ECO:0007669"/>
    <property type="project" value="InterPro"/>
</dbReference>
<evidence type="ECO:0000313" key="8">
    <source>
        <dbReference type="EMBL" id="HIX82590.1"/>
    </source>
</evidence>
<evidence type="ECO:0000259" key="7">
    <source>
        <dbReference type="PROSITE" id="PS51755"/>
    </source>
</evidence>
<dbReference type="Pfam" id="PF00486">
    <property type="entry name" value="Trans_reg_C"/>
    <property type="match status" value="1"/>
</dbReference>
<keyword evidence="4" id="KW-0597">Phosphoprotein</keyword>
<dbReference type="Pfam" id="PF00072">
    <property type="entry name" value="Response_reg"/>
    <property type="match status" value="1"/>
</dbReference>
<dbReference type="GO" id="GO:0005829">
    <property type="term" value="C:cytosol"/>
    <property type="evidence" value="ECO:0007669"/>
    <property type="project" value="TreeGrafter"/>
</dbReference>
<dbReference type="InterPro" id="IPR011006">
    <property type="entry name" value="CheY-like_superfamily"/>
</dbReference>
<dbReference type="InterPro" id="IPR001789">
    <property type="entry name" value="Sig_transdc_resp-reg_receiver"/>
</dbReference>
<dbReference type="PROSITE" id="PS50110">
    <property type="entry name" value="RESPONSE_REGULATORY"/>
    <property type="match status" value="1"/>
</dbReference>
<dbReference type="SUPFAM" id="SSF52172">
    <property type="entry name" value="CheY-like"/>
    <property type="match status" value="1"/>
</dbReference>
<feature type="DNA-binding region" description="OmpR/PhoB-type" evidence="5">
    <location>
        <begin position="123"/>
        <end position="222"/>
    </location>
</feature>
<dbReference type="Gene3D" id="3.40.50.2300">
    <property type="match status" value="1"/>
</dbReference>
<evidence type="ECO:0000256" key="5">
    <source>
        <dbReference type="PROSITE-ProRule" id="PRU01091"/>
    </source>
</evidence>
<dbReference type="InterPro" id="IPR001867">
    <property type="entry name" value="OmpR/PhoB-type_DNA-bd"/>
</dbReference>
<keyword evidence="1" id="KW-0805">Transcription regulation</keyword>
<dbReference type="GO" id="GO:0032993">
    <property type="term" value="C:protein-DNA complex"/>
    <property type="evidence" value="ECO:0007669"/>
    <property type="project" value="TreeGrafter"/>
</dbReference>
<dbReference type="Gene3D" id="6.10.250.690">
    <property type="match status" value="1"/>
</dbReference>
<dbReference type="GO" id="GO:0000976">
    <property type="term" value="F:transcription cis-regulatory region binding"/>
    <property type="evidence" value="ECO:0007669"/>
    <property type="project" value="TreeGrafter"/>
</dbReference>
<dbReference type="InterPro" id="IPR036388">
    <property type="entry name" value="WH-like_DNA-bd_sf"/>
</dbReference>
<sequence>MSKSILIIEDDNMILVSLKEALELNGYQIYTSKSVKEAKEIFGSFKIDLIILDIQLPDGNGIEFCLEFRKMHQTPIIFLTALSDEEAIIAGLNAGGDDYVCKPFSINELYARITSVLRRINSQDIIISGDLKIDLLNYKVYKNNQEIILTSIGYQILFLLVTAQGRVITRNQLLEFIESKTGNFIEDNTLSVHIKRLREKIGVYQDRAYIETIRGIGYRWIKN</sequence>
<reference evidence="8" key="2">
    <citation type="submission" date="2021-04" db="EMBL/GenBank/DDBJ databases">
        <authorList>
            <person name="Gilroy R."/>
        </authorList>
    </citation>
    <scope>NUCLEOTIDE SEQUENCE</scope>
    <source>
        <strain evidence="8">ChiGjej1B1-14440</strain>
    </source>
</reference>
<dbReference type="EMBL" id="DXET01000255">
    <property type="protein sequence ID" value="HIX82590.1"/>
    <property type="molecule type" value="Genomic_DNA"/>
</dbReference>
<dbReference type="CDD" id="cd17574">
    <property type="entry name" value="REC_OmpR"/>
    <property type="match status" value="1"/>
</dbReference>
<dbReference type="AlphaFoldDB" id="A0A9D1XNN1"/>
<dbReference type="GO" id="GO:0000156">
    <property type="term" value="F:phosphorelay response regulator activity"/>
    <property type="evidence" value="ECO:0007669"/>
    <property type="project" value="TreeGrafter"/>
</dbReference>
<dbReference type="PROSITE" id="PS51755">
    <property type="entry name" value="OMPR_PHOB"/>
    <property type="match status" value="1"/>
</dbReference>
<organism evidence="8 9">
    <name type="scientific">Candidatus Erysipelatoclostridium merdavium</name>
    <dbReference type="NCBI Taxonomy" id="2838566"/>
    <lineage>
        <taxon>Bacteria</taxon>
        <taxon>Bacillati</taxon>
        <taxon>Bacillota</taxon>
        <taxon>Erysipelotrichia</taxon>
        <taxon>Erysipelotrichales</taxon>
        <taxon>Erysipelotrichales incertae sedis</taxon>
    </lineage>
</organism>
<dbReference type="Proteomes" id="UP000886724">
    <property type="component" value="Unassembled WGS sequence"/>
</dbReference>
<dbReference type="PANTHER" id="PTHR48111:SF73">
    <property type="entry name" value="ALKALINE PHOSPHATASE SYNTHESIS TRANSCRIPTIONAL REGULATORY PROTEIN PHOP"/>
    <property type="match status" value="1"/>
</dbReference>
<evidence type="ECO:0000256" key="4">
    <source>
        <dbReference type="PROSITE-ProRule" id="PRU00169"/>
    </source>
</evidence>
<dbReference type="PANTHER" id="PTHR48111">
    <property type="entry name" value="REGULATOR OF RPOS"/>
    <property type="match status" value="1"/>
</dbReference>
<evidence type="ECO:0000256" key="1">
    <source>
        <dbReference type="ARBA" id="ARBA00023015"/>
    </source>
</evidence>
<comment type="caution">
    <text evidence="8">The sequence shown here is derived from an EMBL/GenBank/DDBJ whole genome shotgun (WGS) entry which is preliminary data.</text>
</comment>
<feature type="domain" description="OmpR/PhoB-type" evidence="7">
    <location>
        <begin position="123"/>
        <end position="222"/>
    </location>
</feature>
<dbReference type="SMART" id="SM00448">
    <property type="entry name" value="REC"/>
    <property type="match status" value="1"/>
</dbReference>
<evidence type="ECO:0000313" key="9">
    <source>
        <dbReference type="Proteomes" id="UP000886724"/>
    </source>
</evidence>